<dbReference type="InterPro" id="IPR008271">
    <property type="entry name" value="Ser/Thr_kinase_AS"/>
</dbReference>
<evidence type="ECO:0000256" key="1">
    <source>
        <dbReference type="ARBA" id="ARBA00012513"/>
    </source>
</evidence>
<dbReference type="GO" id="GO:0007095">
    <property type="term" value="P:mitotic G2 DNA damage checkpoint signaling"/>
    <property type="evidence" value="ECO:0007669"/>
    <property type="project" value="TreeGrafter"/>
</dbReference>
<accession>A0A1G4KDU2</accession>
<evidence type="ECO:0000256" key="6">
    <source>
        <dbReference type="ARBA" id="ARBA00022840"/>
    </source>
</evidence>
<dbReference type="FunFam" id="1.10.510.10:FF:000571">
    <property type="entry name" value="Maternal embryonic leucine zipper kinase"/>
    <property type="match status" value="1"/>
</dbReference>
<dbReference type="GO" id="GO:0035861">
    <property type="term" value="C:site of double-strand break"/>
    <property type="evidence" value="ECO:0007669"/>
    <property type="project" value="TreeGrafter"/>
</dbReference>
<keyword evidence="12" id="KW-1185">Reference proteome</keyword>
<dbReference type="SMART" id="SM00220">
    <property type="entry name" value="S_TKc"/>
    <property type="match status" value="1"/>
</dbReference>
<dbReference type="EC" id="2.7.11.1" evidence="1"/>
<evidence type="ECO:0000259" key="10">
    <source>
        <dbReference type="PROSITE" id="PS50011"/>
    </source>
</evidence>
<evidence type="ECO:0000256" key="5">
    <source>
        <dbReference type="ARBA" id="ARBA00022777"/>
    </source>
</evidence>
<dbReference type="InterPro" id="IPR017441">
    <property type="entry name" value="Protein_kinase_ATP_BS"/>
</dbReference>
<dbReference type="EMBL" id="LT598480">
    <property type="protein sequence ID" value="SCV02687.1"/>
    <property type="molecule type" value="Genomic_DNA"/>
</dbReference>
<feature type="binding site" evidence="9">
    <location>
        <position position="47"/>
    </location>
    <ligand>
        <name>ATP</name>
        <dbReference type="ChEBI" id="CHEBI:30616"/>
    </ligand>
</feature>
<keyword evidence="4 9" id="KW-0547">Nucleotide-binding</keyword>
<dbReference type="GO" id="GO:0004674">
    <property type="term" value="F:protein serine/threonine kinase activity"/>
    <property type="evidence" value="ECO:0007669"/>
    <property type="project" value="UniProtKB-KW"/>
</dbReference>
<comment type="catalytic activity">
    <reaction evidence="7">
        <text>L-threonyl-[protein] + ATP = O-phospho-L-threonyl-[protein] + ADP + H(+)</text>
        <dbReference type="Rhea" id="RHEA:46608"/>
        <dbReference type="Rhea" id="RHEA-COMP:11060"/>
        <dbReference type="Rhea" id="RHEA-COMP:11605"/>
        <dbReference type="ChEBI" id="CHEBI:15378"/>
        <dbReference type="ChEBI" id="CHEBI:30013"/>
        <dbReference type="ChEBI" id="CHEBI:30616"/>
        <dbReference type="ChEBI" id="CHEBI:61977"/>
        <dbReference type="ChEBI" id="CHEBI:456216"/>
        <dbReference type="EC" id="2.7.11.1"/>
    </reaction>
</comment>
<feature type="domain" description="Protein kinase" evidence="10">
    <location>
        <begin position="17"/>
        <end position="282"/>
    </location>
</feature>
<dbReference type="PROSITE" id="PS50011">
    <property type="entry name" value="PROTEIN_KINASE_DOM"/>
    <property type="match status" value="1"/>
</dbReference>
<dbReference type="Pfam" id="PF00069">
    <property type="entry name" value="Pkinase"/>
    <property type="match status" value="1"/>
</dbReference>
<evidence type="ECO:0000256" key="2">
    <source>
        <dbReference type="ARBA" id="ARBA00022527"/>
    </source>
</evidence>
<evidence type="ECO:0000313" key="12">
    <source>
        <dbReference type="Proteomes" id="UP000191144"/>
    </source>
</evidence>
<evidence type="ECO:0000256" key="3">
    <source>
        <dbReference type="ARBA" id="ARBA00022679"/>
    </source>
</evidence>
<dbReference type="PROSITE" id="PS00107">
    <property type="entry name" value="PROTEIN_KINASE_ATP"/>
    <property type="match status" value="1"/>
</dbReference>
<evidence type="ECO:0000256" key="8">
    <source>
        <dbReference type="ARBA" id="ARBA00048679"/>
    </source>
</evidence>
<gene>
    <name evidence="11" type="ORF">LAME_0H04170G</name>
</gene>
<dbReference type="GO" id="GO:0005634">
    <property type="term" value="C:nucleus"/>
    <property type="evidence" value="ECO:0007669"/>
    <property type="project" value="TreeGrafter"/>
</dbReference>
<dbReference type="InterPro" id="IPR011009">
    <property type="entry name" value="Kinase-like_dom_sf"/>
</dbReference>
<evidence type="ECO:0000256" key="4">
    <source>
        <dbReference type="ARBA" id="ARBA00022741"/>
    </source>
</evidence>
<dbReference type="Gene3D" id="1.10.510.10">
    <property type="entry name" value="Transferase(Phosphotransferase) domain 1"/>
    <property type="match status" value="1"/>
</dbReference>
<dbReference type="SUPFAM" id="SSF56112">
    <property type="entry name" value="Protein kinase-like (PK-like)"/>
    <property type="match status" value="1"/>
</dbReference>
<dbReference type="GO" id="GO:0005737">
    <property type="term" value="C:cytoplasm"/>
    <property type="evidence" value="ECO:0007669"/>
    <property type="project" value="TreeGrafter"/>
</dbReference>
<evidence type="ECO:0000256" key="9">
    <source>
        <dbReference type="PROSITE-ProRule" id="PRU10141"/>
    </source>
</evidence>
<sequence>MSVNFSQKSPLPRIKHLQLGDTVGQGSFAFVKRACLETDPNTVVAVKFVHLPTCAKHGLSEEDVTQEVILQSKCSGHPNVLKVIDCNLSRDFLWIIMEMASGGDLFDKIEPDVGVDAEVARFYYKQLINALDYLHRDCGIAHRDVKPENILLDRNGNLKLADFGLASKFRRKDGTKRVCTDTRGSLPYMAPEIVYSRGYYADLTDVWSCGILLFVLLTGETPWDIPSEEDDHFREFWVNRGKLTSGPWAKLDFTELNLLRKILQPEPTERYSLDQLKSHSWYTNPTAFANEAGICANPRMLSEKLMSRLHISLNDDAIPQNNLKIFNGEAPQHTSTQPAGSHGAHLQRDFSCMEKFAASQLGVSYQASHESAGSDVLYWSQHIQQDMATQQFCEFTERNASFLNPAKLTKFYSTQDVGTILNTLELALLTLKIPVSTGLIRSFSKLTQTCGHEDVFPLTIQVKTKDRKGWDLSGNITLFYLERYVVLLYFNRRKGDPLEWRRLFRSISVLCRDLIFIP</sequence>
<dbReference type="PANTHER" id="PTHR43895:SF32">
    <property type="entry name" value="SERINE_THREONINE-PROTEIN KINASE CHK1"/>
    <property type="match status" value="1"/>
</dbReference>
<dbReference type="AlphaFoldDB" id="A0A1G4KDU2"/>
<dbReference type="PROSITE" id="PS00108">
    <property type="entry name" value="PROTEIN_KINASE_ST"/>
    <property type="match status" value="1"/>
</dbReference>
<name>A0A1G4KDU2_9SACH</name>
<organism evidence="11 12">
    <name type="scientific">Lachancea meyersii CBS 8951</name>
    <dbReference type="NCBI Taxonomy" id="1266667"/>
    <lineage>
        <taxon>Eukaryota</taxon>
        <taxon>Fungi</taxon>
        <taxon>Dikarya</taxon>
        <taxon>Ascomycota</taxon>
        <taxon>Saccharomycotina</taxon>
        <taxon>Saccharomycetes</taxon>
        <taxon>Saccharomycetales</taxon>
        <taxon>Saccharomycetaceae</taxon>
        <taxon>Lachancea</taxon>
    </lineage>
</organism>
<keyword evidence="5" id="KW-0418">Kinase</keyword>
<comment type="catalytic activity">
    <reaction evidence="8">
        <text>L-seryl-[protein] + ATP = O-phospho-L-seryl-[protein] + ADP + H(+)</text>
        <dbReference type="Rhea" id="RHEA:17989"/>
        <dbReference type="Rhea" id="RHEA-COMP:9863"/>
        <dbReference type="Rhea" id="RHEA-COMP:11604"/>
        <dbReference type="ChEBI" id="CHEBI:15378"/>
        <dbReference type="ChEBI" id="CHEBI:29999"/>
        <dbReference type="ChEBI" id="CHEBI:30616"/>
        <dbReference type="ChEBI" id="CHEBI:83421"/>
        <dbReference type="ChEBI" id="CHEBI:456216"/>
        <dbReference type="EC" id="2.7.11.1"/>
    </reaction>
</comment>
<dbReference type="Proteomes" id="UP000191144">
    <property type="component" value="Chromosome H"/>
</dbReference>
<dbReference type="InterPro" id="IPR000719">
    <property type="entry name" value="Prot_kinase_dom"/>
</dbReference>
<keyword evidence="2" id="KW-0723">Serine/threonine-protein kinase</keyword>
<proteinExistence type="predicted"/>
<reference evidence="12" key="1">
    <citation type="submission" date="2016-03" db="EMBL/GenBank/DDBJ databases">
        <authorList>
            <person name="Devillers Hugo."/>
        </authorList>
    </citation>
    <scope>NUCLEOTIDE SEQUENCE [LARGE SCALE GENOMIC DNA]</scope>
</reference>
<protein>
    <recommendedName>
        <fullName evidence="1">non-specific serine/threonine protein kinase</fullName>
        <ecNumber evidence="1">2.7.11.1</ecNumber>
    </recommendedName>
</protein>
<dbReference type="GO" id="GO:0005524">
    <property type="term" value="F:ATP binding"/>
    <property type="evidence" value="ECO:0007669"/>
    <property type="project" value="UniProtKB-UniRule"/>
</dbReference>
<evidence type="ECO:0000313" key="11">
    <source>
        <dbReference type="EMBL" id="SCV02687.1"/>
    </source>
</evidence>
<evidence type="ECO:0000256" key="7">
    <source>
        <dbReference type="ARBA" id="ARBA00047899"/>
    </source>
</evidence>
<keyword evidence="3" id="KW-0808">Transferase</keyword>
<dbReference type="OrthoDB" id="539158at2759"/>
<dbReference type="PANTHER" id="PTHR43895">
    <property type="entry name" value="CALCIUM/CALMODULIN-DEPENDENT PROTEIN KINASE KINASE-RELATED"/>
    <property type="match status" value="1"/>
</dbReference>
<keyword evidence="6 9" id="KW-0067">ATP-binding</keyword>